<protein>
    <recommendedName>
        <fullName evidence="4">AAA-like domain protein</fullName>
    </recommendedName>
</protein>
<dbReference type="InterPro" id="IPR027417">
    <property type="entry name" value="P-loop_NTPase"/>
</dbReference>
<dbReference type="Gene3D" id="3.40.50.300">
    <property type="entry name" value="P-loop containing nucleotide triphosphate hydrolases"/>
    <property type="match status" value="1"/>
</dbReference>
<reference evidence="2 3" key="1">
    <citation type="submission" date="2019-08" db="EMBL/GenBank/DDBJ databases">
        <title>Deep-cultivation of Planctomycetes and their phenomic and genomic characterization uncovers novel biology.</title>
        <authorList>
            <person name="Wiegand S."/>
            <person name="Jogler M."/>
            <person name="Boedeker C."/>
            <person name="Pinto D."/>
            <person name="Vollmers J."/>
            <person name="Rivas-Marin E."/>
            <person name="Kohn T."/>
            <person name="Peeters S.H."/>
            <person name="Heuer A."/>
            <person name="Rast P."/>
            <person name="Oberbeckmann S."/>
            <person name="Bunk B."/>
            <person name="Jeske O."/>
            <person name="Meyerdierks A."/>
            <person name="Storesund J.E."/>
            <person name="Kallscheuer N."/>
            <person name="Luecker S."/>
            <person name="Lage O.M."/>
            <person name="Pohl T."/>
            <person name="Merkel B.J."/>
            <person name="Hornburger P."/>
            <person name="Mueller R.-W."/>
            <person name="Bruemmer F."/>
            <person name="Labrenz M."/>
            <person name="Spormann A.M."/>
            <person name="Op den Camp H."/>
            <person name="Overmann J."/>
            <person name="Amann R."/>
            <person name="Jetten M.S.M."/>
            <person name="Mascher T."/>
            <person name="Medema M.H."/>
            <person name="Devos D.P."/>
            <person name="Kaster A.-K."/>
            <person name="Ovreas L."/>
            <person name="Rohde M."/>
            <person name="Galperin M.Y."/>
            <person name="Jogler C."/>
        </authorList>
    </citation>
    <scope>NUCLEOTIDE SEQUENCE [LARGE SCALE GENOMIC DNA]</scope>
    <source>
        <strain evidence="2 3">Pr1d</strain>
    </source>
</reference>
<feature type="region of interest" description="Disordered" evidence="1">
    <location>
        <begin position="443"/>
        <end position="467"/>
    </location>
</feature>
<dbReference type="AlphaFoldDB" id="A0A5B9QEY4"/>
<dbReference type="Proteomes" id="UP000323917">
    <property type="component" value="Chromosome"/>
</dbReference>
<sequence>MKRLLADWLKEPVYHLSRHNCLTVGDCVEGISIIGATGSGKTSSSGRAIAVQMLRKGFGGLVLTAKADDLDTWLGYFREAARDPQFDPDYQGDPAHYDPLQSGKLVVVGTKTLYKFNPIDYEFRLAVDDAAATASSRLVSLFMSALGSGDGRGAGTDPFWADALRELIAHAVDLALFAQATVSTQGKLLLPTTPPSLQQLQDIIRSGPQSPEEARSQRWQDSDALCPCFLRAAYQNFSAAQAGHVPRQEELLGDLQDTFQFWLKGFPGLAERTRSVVVSSFTAKASGLLRAPLRSLLCSEGEEACHPDATPAATFHGQVVLINLPVKSFGEVGAFAQKLIKTVWQHATESNLRRVDQPCYPVFLWADEAQHFLTPEDVLYQCTARSKLASTVYLSQNLPNYHAQLGLHSSSATDALLGSLNVKIFHCNGEPTTNEWAERIFGTEESEEPQKTETDSHMGNSGGSTSRTKVWRRIPYVPAYLFSELHRGGRPMGRSEAYLFMAGKSWKSCRRCDEQLTHKVVTQVMSGRGVKHLFLQYGDRQHCQPGKEDCCAVCVSQTP</sequence>
<evidence type="ECO:0000313" key="3">
    <source>
        <dbReference type="Proteomes" id="UP000323917"/>
    </source>
</evidence>
<name>A0A5B9QEY4_9BACT</name>
<evidence type="ECO:0008006" key="4">
    <source>
        <dbReference type="Google" id="ProtNLM"/>
    </source>
</evidence>
<evidence type="ECO:0000313" key="2">
    <source>
        <dbReference type="EMBL" id="QEG36165.1"/>
    </source>
</evidence>
<dbReference type="KEGG" id="bgok:Pr1d_34740"/>
<evidence type="ECO:0000256" key="1">
    <source>
        <dbReference type="SAM" id="MobiDB-lite"/>
    </source>
</evidence>
<dbReference type="SUPFAM" id="SSF52540">
    <property type="entry name" value="P-loop containing nucleoside triphosphate hydrolases"/>
    <property type="match status" value="1"/>
</dbReference>
<feature type="compositionally biased region" description="Polar residues" evidence="1">
    <location>
        <begin position="457"/>
        <end position="467"/>
    </location>
</feature>
<proteinExistence type="predicted"/>
<organism evidence="2 3">
    <name type="scientific">Bythopirellula goksoeyrii</name>
    <dbReference type="NCBI Taxonomy" id="1400387"/>
    <lineage>
        <taxon>Bacteria</taxon>
        <taxon>Pseudomonadati</taxon>
        <taxon>Planctomycetota</taxon>
        <taxon>Planctomycetia</taxon>
        <taxon>Pirellulales</taxon>
        <taxon>Lacipirellulaceae</taxon>
        <taxon>Bythopirellula</taxon>
    </lineage>
</organism>
<feature type="compositionally biased region" description="Basic and acidic residues" evidence="1">
    <location>
        <begin position="443"/>
        <end position="456"/>
    </location>
</feature>
<keyword evidence="3" id="KW-1185">Reference proteome</keyword>
<dbReference type="EMBL" id="CP042913">
    <property type="protein sequence ID" value="QEG36165.1"/>
    <property type="molecule type" value="Genomic_DNA"/>
</dbReference>
<dbReference type="OrthoDB" id="248502at2"/>
<dbReference type="RefSeq" id="WP_148074552.1">
    <property type="nucleotide sequence ID" value="NZ_CP042913.1"/>
</dbReference>
<accession>A0A5B9QEY4</accession>
<gene>
    <name evidence="2" type="ORF">Pr1d_34740</name>
</gene>